<dbReference type="Gene3D" id="3.30.70.2970">
    <property type="entry name" value="Protein of unknown function (DUF541), domain 2"/>
    <property type="match status" value="1"/>
</dbReference>
<feature type="signal peptide" evidence="1">
    <location>
        <begin position="1"/>
        <end position="22"/>
    </location>
</feature>
<comment type="caution">
    <text evidence="2">The sequence shown here is derived from an EMBL/GenBank/DDBJ whole genome shotgun (WGS) entry which is preliminary data.</text>
</comment>
<keyword evidence="3" id="KW-1185">Reference proteome</keyword>
<dbReference type="InterPro" id="IPR052022">
    <property type="entry name" value="26kDa_periplasmic_antigen"/>
</dbReference>
<organism evidence="2 3">
    <name type="scientific">Pseudothauera lacus</name>
    <dbReference type="NCBI Taxonomy" id="2136175"/>
    <lineage>
        <taxon>Bacteria</taxon>
        <taxon>Pseudomonadati</taxon>
        <taxon>Pseudomonadota</taxon>
        <taxon>Betaproteobacteria</taxon>
        <taxon>Rhodocyclales</taxon>
        <taxon>Zoogloeaceae</taxon>
        <taxon>Pseudothauera</taxon>
    </lineage>
</organism>
<dbReference type="EMBL" id="PZKC01000004">
    <property type="protein sequence ID" value="PTD97083.1"/>
    <property type="molecule type" value="Genomic_DNA"/>
</dbReference>
<protein>
    <submittedName>
        <fullName evidence="2">Cyclic nucleotide-binding protein</fullName>
    </submittedName>
</protein>
<dbReference type="OrthoDB" id="7062395at2"/>
<keyword evidence="1" id="KW-0732">Signal</keyword>
<evidence type="ECO:0000256" key="1">
    <source>
        <dbReference type="SAM" id="SignalP"/>
    </source>
</evidence>
<reference evidence="2 3" key="1">
    <citation type="submission" date="2018-03" db="EMBL/GenBank/DDBJ databases">
        <authorList>
            <person name="Keele B.F."/>
        </authorList>
    </citation>
    <scope>NUCLEOTIDE SEQUENCE [LARGE SCALE GENOMIC DNA]</scope>
    <source>
        <strain evidence="2 3">D20</strain>
    </source>
</reference>
<evidence type="ECO:0000313" key="2">
    <source>
        <dbReference type="EMBL" id="PTD97083.1"/>
    </source>
</evidence>
<dbReference type="Proteomes" id="UP000241193">
    <property type="component" value="Unassembled WGS sequence"/>
</dbReference>
<accession>A0A2T4IH24</accession>
<dbReference type="RefSeq" id="WP_107492892.1">
    <property type="nucleotide sequence ID" value="NZ_PZKC01000004.1"/>
</dbReference>
<dbReference type="PANTHER" id="PTHR34387:SF1">
    <property type="entry name" value="PERIPLASMIC IMMUNOGENIC PROTEIN"/>
    <property type="match status" value="1"/>
</dbReference>
<reference evidence="2 3" key="2">
    <citation type="submission" date="2018-04" db="EMBL/GenBank/DDBJ databases">
        <title>Thauera lacus sp. nov., isolated from an saline lake in Inner Mongolia, China.</title>
        <authorList>
            <person name="Liang Q.-Y."/>
        </authorList>
    </citation>
    <scope>NUCLEOTIDE SEQUENCE [LARGE SCALE GENOMIC DNA]</scope>
    <source>
        <strain evidence="2 3">D20</strain>
    </source>
</reference>
<dbReference type="PANTHER" id="PTHR34387">
    <property type="entry name" value="SLR1258 PROTEIN"/>
    <property type="match status" value="1"/>
</dbReference>
<name>A0A2T4IH24_9RHOO</name>
<evidence type="ECO:0000313" key="3">
    <source>
        <dbReference type="Proteomes" id="UP000241193"/>
    </source>
</evidence>
<dbReference type="GO" id="GO:0006974">
    <property type="term" value="P:DNA damage response"/>
    <property type="evidence" value="ECO:0007669"/>
    <property type="project" value="TreeGrafter"/>
</dbReference>
<sequence>MTLPRRALLTLILACAVPLAGASEAPRPATVELAAEAQRAAANDLATATAYHEATATTPAAVATQVNRAIAAALEIAKTYGDVRVQSGSTQTWPVYARNSRSIEGWRMRSEIRLESRNIAAMSELLGKLQDTLAVSQIAMQPAPETRRQAADEATVEAIRAFEERARLVAGTLGRKYHIAHLSITEGGYHPPPVMARMSAEMAMSAAPAPMEAGQSLIGVNINGRIELID</sequence>
<dbReference type="InterPro" id="IPR007497">
    <property type="entry name" value="SIMPL/DUF541"/>
</dbReference>
<gene>
    <name evidence="2" type="ORF">C8261_06760</name>
</gene>
<dbReference type="Gene3D" id="3.30.110.170">
    <property type="entry name" value="Protein of unknown function (DUF541), domain 1"/>
    <property type="match status" value="1"/>
</dbReference>
<dbReference type="AlphaFoldDB" id="A0A2T4IH24"/>
<dbReference type="Pfam" id="PF04402">
    <property type="entry name" value="SIMPL"/>
    <property type="match status" value="1"/>
</dbReference>
<proteinExistence type="predicted"/>
<feature type="chain" id="PRO_5015543550" evidence="1">
    <location>
        <begin position="23"/>
        <end position="230"/>
    </location>
</feature>